<evidence type="ECO:0000259" key="9">
    <source>
        <dbReference type="PROSITE" id="PS50090"/>
    </source>
</evidence>
<dbReference type="InterPro" id="IPR036388">
    <property type="entry name" value="WH-like_DNA-bd_sf"/>
</dbReference>
<dbReference type="PROSITE" id="PS50934">
    <property type="entry name" value="SWIRM"/>
    <property type="match status" value="1"/>
</dbReference>
<keyword evidence="7" id="KW-0175">Coiled coil</keyword>
<dbReference type="Pfam" id="PF16495">
    <property type="entry name" value="SWIRM-assoc_1"/>
    <property type="match status" value="1"/>
</dbReference>
<evidence type="ECO:0000259" key="11">
    <source>
        <dbReference type="PROSITE" id="PS51293"/>
    </source>
</evidence>
<gene>
    <name evidence="12" type="ORF">BN980_GECA03s06291g</name>
    <name evidence="13" type="ORF">DV451_001519</name>
</gene>
<evidence type="ECO:0000256" key="6">
    <source>
        <dbReference type="ARBA" id="ARBA00049655"/>
    </source>
</evidence>
<dbReference type="SMART" id="SM00717">
    <property type="entry name" value="SANT"/>
    <property type="match status" value="1"/>
</dbReference>
<dbReference type="Pfam" id="PF00249">
    <property type="entry name" value="Myb_DNA-binding"/>
    <property type="match status" value="1"/>
</dbReference>
<dbReference type="Proteomes" id="UP000242525">
    <property type="component" value="Unassembled WGS sequence"/>
</dbReference>
<feature type="domain" description="SWIRM" evidence="10">
    <location>
        <begin position="61"/>
        <end position="158"/>
    </location>
</feature>
<dbReference type="GO" id="GO:0048858">
    <property type="term" value="P:cell projection morphogenesis"/>
    <property type="evidence" value="ECO:0007669"/>
    <property type="project" value="TreeGrafter"/>
</dbReference>
<dbReference type="FunFam" id="1.10.10.10:FF:000020">
    <property type="entry name" value="SWI/SNF complex subunit SMARCC2 isoform c"/>
    <property type="match status" value="1"/>
</dbReference>
<dbReference type="PROSITE" id="PS50090">
    <property type="entry name" value="MYB_LIKE"/>
    <property type="match status" value="1"/>
</dbReference>
<keyword evidence="3" id="KW-0805">Transcription regulation</keyword>
<keyword evidence="14" id="KW-1185">Reference proteome</keyword>
<keyword evidence="4" id="KW-0804">Transcription</keyword>
<feature type="domain" description="SANT" evidence="11">
    <location>
        <begin position="293"/>
        <end position="344"/>
    </location>
</feature>
<evidence type="ECO:0000256" key="5">
    <source>
        <dbReference type="ARBA" id="ARBA00023242"/>
    </source>
</evidence>
<dbReference type="EMBL" id="CCBN010000003">
    <property type="protein sequence ID" value="CDO52702.1"/>
    <property type="molecule type" value="Genomic_DNA"/>
</dbReference>
<dbReference type="PROSITE" id="PS51293">
    <property type="entry name" value="SANT"/>
    <property type="match status" value="1"/>
</dbReference>
<evidence type="ECO:0000313" key="12">
    <source>
        <dbReference type="EMBL" id="CDO52702.1"/>
    </source>
</evidence>
<evidence type="ECO:0000256" key="7">
    <source>
        <dbReference type="SAM" id="Coils"/>
    </source>
</evidence>
<comment type="caution">
    <text evidence="12">The sequence shown here is derived from an EMBL/GenBank/DDBJ whole genome shotgun (WGS) entry which is preliminary data.</text>
</comment>
<dbReference type="OrthoDB" id="118550at2759"/>
<evidence type="ECO:0000256" key="4">
    <source>
        <dbReference type="ARBA" id="ARBA00023163"/>
    </source>
</evidence>
<keyword evidence="2" id="KW-0156">Chromatin regulator</keyword>
<dbReference type="PANTHER" id="PTHR15381">
    <property type="entry name" value="CHONDROITIN SULFATE PROTEOGLYCAN 5 -RELATED"/>
    <property type="match status" value="1"/>
</dbReference>
<dbReference type="InterPro" id="IPR009057">
    <property type="entry name" value="Homeodomain-like_sf"/>
</dbReference>
<dbReference type="GO" id="GO:0006338">
    <property type="term" value="P:chromatin remodeling"/>
    <property type="evidence" value="ECO:0007669"/>
    <property type="project" value="UniProtKB-ARBA"/>
</dbReference>
<evidence type="ECO:0000256" key="8">
    <source>
        <dbReference type="SAM" id="MobiDB-lite"/>
    </source>
</evidence>
<feature type="region of interest" description="Disordered" evidence="8">
    <location>
        <begin position="183"/>
        <end position="206"/>
    </location>
</feature>
<evidence type="ECO:0000313" key="14">
    <source>
        <dbReference type="Proteomes" id="UP000242525"/>
    </source>
</evidence>
<evidence type="ECO:0000256" key="3">
    <source>
        <dbReference type="ARBA" id="ARBA00023015"/>
    </source>
</evidence>
<reference evidence="13" key="3">
    <citation type="submission" date="2020-01" db="EMBL/GenBank/DDBJ databases">
        <authorList>
            <person name="Perkins V."/>
            <person name="Lessard M.-H."/>
            <person name="Dugat-Bony E."/>
            <person name="Frenette M."/>
            <person name="Labrie S."/>
        </authorList>
    </citation>
    <scope>NUCLEOTIDE SEQUENCE</scope>
    <source>
        <strain evidence="13">LMA-70</strain>
    </source>
</reference>
<reference evidence="12 14" key="1">
    <citation type="submission" date="2014-03" db="EMBL/GenBank/DDBJ databases">
        <authorList>
            <person name="Casaregola S."/>
        </authorList>
    </citation>
    <scope>NUCLEOTIDE SEQUENCE [LARGE SCALE GENOMIC DNA]</scope>
    <source>
        <strain evidence="12 14">CLIB 918</strain>
    </source>
</reference>
<dbReference type="EMBL" id="QQZK01000023">
    <property type="protein sequence ID" value="KAF5103346.1"/>
    <property type="molecule type" value="Genomic_DNA"/>
</dbReference>
<dbReference type="InterPro" id="IPR032451">
    <property type="entry name" value="SMARCC_C"/>
</dbReference>
<protein>
    <submittedName>
        <fullName evidence="12">Similar to Saccharomyces cerevisiae YFR037C RSC8 Component of the RSC chromatin remodeling complex</fullName>
    </submittedName>
</protein>
<dbReference type="InterPro" id="IPR007526">
    <property type="entry name" value="SWIRM"/>
</dbReference>
<dbReference type="InterPro" id="IPR001005">
    <property type="entry name" value="SANT/Myb"/>
</dbReference>
<reference evidence="13" key="2">
    <citation type="journal article" date="2020" name="Front. Microbiol.">
        <title>Phenotypic and Genetic Characterization of the Cheese Ripening Yeast Geotrichum candidum.</title>
        <authorList>
            <person name="Perkins V."/>
            <person name="Vignola S."/>
            <person name="Lessard M.H."/>
            <person name="Plante P.L."/>
            <person name="Corbeil J."/>
            <person name="Dugat-Bony E."/>
            <person name="Frenette M."/>
            <person name="Labrie S."/>
        </authorList>
    </citation>
    <scope>NUCLEOTIDE SEQUENCE</scope>
    <source>
        <strain evidence="13">LMA-70</strain>
    </source>
</reference>
<feature type="coiled-coil region" evidence="7">
    <location>
        <begin position="419"/>
        <end position="453"/>
    </location>
</feature>
<dbReference type="CDD" id="cd00167">
    <property type="entry name" value="SANT"/>
    <property type="match status" value="1"/>
</dbReference>
<dbReference type="SUPFAM" id="SSF46689">
    <property type="entry name" value="Homeodomain-like"/>
    <property type="match status" value="2"/>
</dbReference>
<evidence type="ECO:0000313" key="13">
    <source>
        <dbReference type="EMBL" id="KAF5103346.1"/>
    </source>
</evidence>
<feature type="region of interest" description="Disordered" evidence="8">
    <location>
        <begin position="1"/>
        <end position="42"/>
    </location>
</feature>
<dbReference type="Proteomes" id="UP000750522">
    <property type="component" value="Unassembled WGS sequence"/>
</dbReference>
<feature type="compositionally biased region" description="Basic and acidic residues" evidence="8">
    <location>
        <begin position="192"/>
        <end position="203"/>
    </location>
</feature>
<keyword evidence="5" id="KW-0539">Nucleus</keyword>
<accession>A0A0J9X7E3</accession>
<dbReference type="Gene3D" id="1.10.10.10">
    <property type="entry name" value="Winged helix-like DNA-binding domain superfamily/Winged helix DNA-binding domain"/>
    <property type="match status" value="1"/>
</dbReference>
<evidence type="ECO:0000256" key="1">
    <source>
        <dbReference type="ARBA" id="ARBA00004123"/>
    </source>
</evidence>
<dbReference type="InterPro" id="IPR017884">
    <property type="entry name" value="SANT_dom"/>
</dbReference>
<dbReference type="Pfam" id="PF04433">
    <property type="entry name" value="SWIRM"/>
    <property type="match status" value="1"/>
</dbReference>
<comment type="subcellular location">
    <subcellularLocation>
        <location evidence="1">Nucleus</location>
    </subcellularLocation>
</comment>
<dbReference type="Gene3D" id="1.10.10.60">
    <property type="entry name" value="Homeodomain-like"/>
    <property type="match status" value="1"/>
</dbReference>
<organism evidence="12 14">
    <name type="scientific">Geotrichum candidum</name>
    <name type="common">Oospora lactis</name>
    <name type="synonym">Dipodascus geotrichum</name>
    <dbReference type="NCBI Taxonomy" id="1173061"/>
    <lineage>
        <taxon>Eukaryota</taxon>
        <taxon>Fungi</taxon>
        <taxon>Dikarya</taxon>
        <taxon>Ascomycota</taxon>
        <taxon>Saccharomycotina</taxon>
        <taxon>Dipodascomycetes</taxon>
        <taxon>Dipodascales</taxon>
        <taxon>Dipodascaceae</taxon>
        <taxon>Geotrichum</taxon>
    </lineage>
</organism>
<dbReference type="AlphaFoldDB" id="A0A0J9X7E3"/>
<evidence type="ECO:0000256" key="2">
    <source>
        <dbReference type="ARBA" id="ARBA00022853"/>
    </source>
</evidence>
<name>A0A0J9X7E3_GEOCN</name>
<dbReference type="FunFam" id="1.10.10.60:FF:000014">
    <property type="entry name" value="SWI/SNF complex subunit SMARCC2 isoform C"/>
    <property type="match status" value="1"/>
</dbReference>
<evidence type="ECO:0000259" key="10">
    <source>
        <dbReference type="PROSITE" id="PS50934"/>
    </source>
</evidence>
<feature type="domain" description="Myb-like" evidence="9">
    <location>
        <begin position="290"/>
        <end position="340"/>
    </location>
</feature>
<dbReference type="STRING" id="1173061.A0A0J9X7E3"/>
<proteinExistence type="inferred from homology"/>
<dbReference type="GO" id="GO:0006355">
    <property type="term" value="P:regulation of DNA-templated transcription"/>
    <property type="evidence" value="ECO:0007669"/>
    <property type="project" value="UniProtKB-ARBA"/>
</dbReference>
<dbReference type="PANTHER" id="PTHR15381:SF1">
    <property type="entry name" value="CHONDROITIN SULFATE PROTEOGLYCAN 5"/>
    <property type="match status" value="1"/>
</dbReference>
<comment type="similarity">
    <text evidence="6">Belongs to the SMARCC family.</text>
</comment>
<sequence length="534" mass="61297">MTTSEEVPAEPSPAVEQKQEPEKDQAPQPSTLIDNKNTDEDSRRQIEDKARSFLAKQTHRVIIPSFAAWFDRSKFHDIEKQSLPEFFNDKHRTKTPEIYNEYRTFMIDTYRLNPSEYLTVTACRRNLAGDVCTLMRVHSFLEQWGLINYQIDPETRPSFIGPQFTGHFQIILDTPQGLQPFVGDKPLPPSKEPVKEEVSDKSHSQPNITSLSIRKNFYDSAADAIALHDESQRQLSAINTRTYNCYTCGDDVTKIRYHNLRSKQAISALCFQNGLFPANFTSADFIKIEQTQASATEWTDQEVLLLLEAIEMYEDDWNSIAYHVGTRNKESCIYKFLQLPIEDPYLVRNATNNQSSKGASPNEDELYEAFEKFVKKNDENVKKSLVERSEILADIEKAGLSQKLQKLVQLELEKFQLKLNRFKQVEDHIEAEKQRLEREKEELYLDRLALKKQVDLVNDKFQAALNATNEKEAADLTSSAKRLIGEKLRVDKLKKTTAAVVANNTKDSSNDEEDANKVVPISIEAPQTFKLWSL</sequence>
<dbReference type="GO" id="GO:0016514">
    <property type="term" value="C:SWI/SNF complex"/>
    <property type="evidence" value="ECO:0007669"/>
    <property type="project" value="UniProtKB-ARBA"/>
</dbReference>